<evidence type="ECO:0000313" key="3">
    <source>
        <dbReference type="Proteomes" id="UP001165667"/>
    </source>
</evidence>
<dbReference type="InterPro" id="IPR029064">
    <property type="entry name" value="Ribosomal_eL30-like_sf"/>
</dbReference>
<dbReference type="InterPro" id="IPR035931">
    <property type="entry name" value="YlxR-like_sf"/>
</dbReference>
<dbReference type="EMBL" id="JAMOIM010000017">
    <property type="protein sequence ID" value="MCW6510660.1"/>
    <property type="molecule type" value="Genomic_DNA"/>
</dbReference>
<sequence>MTSDEDLIDFDLPDETGPERMCIVTRAKGAPDGLIRFVVSPDKRIVPDIRCRLPGRGAWVSANADTVALAVRKKAFARAFKAEVVAEGQLVEQVASLLEADALQCLSLAKKAGLVICGTSKVEEAIAKLPLAGLVHAKEAAQDGLRKLDAALRRRFGDAALSIGRVQIFASSQLDLALGRTHVIHAALSAGAASEGFISRSRRLDMYRGSGPLSIVG</sequence>
<dbReference type="InterPro" id="IPR037465">
    <property type="entry name" value="YlxR"/>
</dbReference>
<proteinExistence type="predicted"/>
<dbReference type="Proteomes" id="UP001165667">
    <property type="component" value="Unassembled WGS sequence"/>
</dbReference>
<dbReference type="NCBIfam" id="NF006622">
    <property type="entry name" value="PRK09190.1"/>
    <property type="match status" value="1"/>
</dbReference>
<reference evidence="2" key="1">
    <citation type="submission" date="2022-05" db="EMBL/GenBank/DDBJ databases">
        <authorList>
            <person name="Pankratov T."/>
        </authorList>
    </citation>
    <scope>NUCLEOTIDE SEQUENCE</scope>
    <source>
        <strain evidence="2">BP6-180914</strain>
    </source>
</reference>
<protein>
    <submittedName>
        <fullName evidence="2">RNA-binding protein</fullName>
    </submittedName>
</protein>
<comment type="caution">
    <text evidence="2">The sequence shown here is derived from an EMBL/GenBank/DDBJ whole genome shotgun (WGS) entry which is preliminary data.</text>
</comment>
<name>A0AA41Z5G1_9HYPH</name>
<dbReference type="AlphaFoldDB" id="A0AA41Z5G1"/>
<dbReference type="Gene3D" id="3.30.1330.30">
    <property type="match status" value="1"/>
</dbReference>
<dbReference type="InterPro" id="IPR007393">
    <property type="entry name" value="YlxR_dom"/>
</dbReference>
<dbReference type="PANTHER" id="PTHR34215:SF1">
    <property type="entry name" value="YLXR DOMAIN-CONTAINING PROTEIN"/>
    <property type="match status" value="1"/>
</dbReference>
<dbReference type="Pfam" id="PF04296">
    <property type="entry name" value="YlxR"/>
    <property type="match status" value="1"/>
</dbReference>
<keyword evidence="3" id="KW-1185">Reference proteome</keyword>
<dbReference type="SUPFAM" id="SSF64376">
    <property type="entry name" value="YlxR-like"/>
    <property type="match status" value="1"/>
</dbReference>
<evidence type="ECO:0000259" key="1">
    <source>
        <dbReference type="Pfam" id="PF04296"/>
    </source>
</evidence>
<dbReference type="RefSeq" id="WP_282587037.1">
    <property type="nucleotide sequence ID" value="NZ_JAMOIM010000017.1"/>
</dbReference>
<accession>A0AA41Z5G1</accession>
<evidence type="ECO:0000313" key="2">
    <source>
        <dbReference type="EMBL" id="MCW6510660.1"/>
    </source>
</evidence>
<feature type="domain" description="YlxR" evidence="1">
    <location>
        <begin position="20"/>
        <end position="93"/>
    </location>
</feature>
<dbReference type="CDD" id="cd00279">
    <property type="entry name" value="YlxR"/>
    <property type="match status" value="1"/>
</dbReference>
<dbReference type="Gene3D" id="3.30.1230.10">
    <property type="entry name" value="YlxR-like"/>
    <property type="match status" value="1"/>
</dbReference>
<dbReference type="PANTHER" id="PTHR34215">
    <property type="entry name" value="BLL0784 PROTEIN"/>
    <property type="match status" value="1"/>
</dbReference>
<gene>
    <name evidence="2" type="ORF">M8523_21835</name>
</gene>
<organism evidence="2 3">
    <name type="scientific">Lichenifustis flavocetrariae</name>
    <dbReference type="NCBI Taxonomy" id="2949735"/>
    <lineage>
        <taxon>Bacteria</taxon>
        <taxon>Pseudomonadati</taxon>
        <taxon>Pseudomonadota</taxon>
        <taxon>Alphaproteobacteria</taxon>
        <taxon>Hyphomicrobiales</taxon>
        <taxon>Lichenihabitantaceae</taxon>
        <taxon>Lichenifustis</taxon>
    </lineage>
</organism>